<dbReference type="InterPro" id="IPR028973">
    <property type="entry name" value="PhnB-like"/>
</dbReference>
<dbReference type="RefSeq" id="WP_149325360.1">
    <property type="nucleotide sequence ID" value="NZ_CP043504.1"/>
</dbReference>
<feature type="domain" description="PhnB-like" evidence="1">
    <location>
        <begin position="7"/>
        <end position="131"/>
    </location>
</feature>
<evidence type="ECO:0000259" key="1">
    <source>
        <dbReference type="Pfam" id="PF06983"/>
    </source>
</evidence>
<dbReference type="Proteomes" id="UP000322159">
    <property type="component" value="Chromosome"/>
</dbReference>
<evidence type="ECO:0000313" key="2">
    <source>
        <dbReference type="EMBL" id="QEO09942.1"/>
    </source>
</evidence>
<keyword evidence="3" id="KW-1185">Reference proteome</keyword>
<dbReference type="EMBL" id="CP043504">
    <property type="protein sequence ID" value="QEO09942.1"/>
    <property type="molecule type" value="Genomic_DNA"/>
</dbReference>
<organism evidence="2 3">
    <name type="scientific">Protaetiibacter larvae</name>
    <dbReference type="NCBI Taxonomy" id="2592654"/>
    <lineage>
        <taxon>Bacteria</taxon>
        <taxon>Bacillati</taxon>
        <taxon>Actinomycetota</taxon>
        <taxon>Actinomycetes</taxon>
        <taxon>Micrococcales</taxon>
        <taxon>Microbacteriaceae</taxon>
        <taxon>Protaetiibacter</taxon>
    </lineage>
</organism>
<dbReference type="SUPFAM" id="SSF54593">
    <property type="entry name" value="Glyoxalase/Bleomycin resistance protein/Dihydroxybiphenyl dioxygenase"/>
    <property type="match status" value="1"/>
</dbReference>
<protein>
    <submittedName>
        <fullName evidence="2">VOC family protein</fullName>
    </submittedName>
</protein>
<evidence type="ECO:0000313" key="3">
    <source>
        <dbReference type="Proteomes" id="UP000322159"/>
    </source>
</evidence>
<dbReference type="AlphaFoldDB" id="A0A5C1YAM0"/>
<dbReference type="CDD" id="cd06588">
    <property type="entry name" value="PhnB_like"/>
    <property type="match status" value="1"/>
</dbReference>
<dbReference type="InterPro" id="IPR029068">
    <property type="entry name" value="Glyas_Bleomycin-R_OHBP_Dase"/>
</dbReference>
<dbReference type="PANTHER" id="PTHR33990:SF1">
    <property type="entry name" value="PROTEIN YJDN"/>
    <property type="match status" value="1"/>
</dbReference>
<name>A0A5C1YAM0_9MICO</name>
<reference evidence="2 3" key="1">
    <citation type="submission" date="2019-09" db="EMBL/GenBank/DDBJ databases">
        <title>Genome sequencing of strain KACC 19322.</title>
        <authorList>
            <person name="Heo J."/>
            <person name="Kim S.-J."/>
            <person name="Kim J.-S."/>
            <person name="Hong S.-B."/>
            <person name="Kwon S.-W."/>
        </authorList>
    </citation>
    <scope>NUCLEOTIDE SEQUENCE [LARGE SCALE GENOMIC DNA]</scope>
    <source>
        <strain evidence="2 3">KACC 19322</strain>
    </source>
</reference>
<dbReference type="Gene3D" id="3.10.180.10">
    <property type="entry name" value="2,3-Dihydroxybiphenyl 1,2-Dioxygenase, domain 1"/>
    <property type="match status" value="1"/>
</dbReference>
<dbReference type="PANTHER" id="PTHR33990">
    <property type="entry name" value="PROTEIN YJDN-RELATED"/>
    <property type="match status" value="1"/>
</dbReference>
<dbReference type="Pfam" id="PF06983">
    <property type="entry name" value="3-dmu-9_3-mt"/>
    <property type="match status" value="1"/>
</dbReference>
<dbReference type="KEGG" id="lyk:FLP23_07960"/>
<gene>
    <name evidence="2" type="ORF">FLP23_07960</name>
</gene>
<accession>A0A5C1YAM0</accession>
<dbReference type="OrthoDB" id="9795306at2"/>
<proteinExistence type="predicted"/>
<sequence length="137" mass="14889">MTVRLNAYLNFRGEARDVLEWYRNVFGGELDITTFAEGGMDFDPSEAEFIMHGWLHTSDGFDLMAADVPSSMPLSAGSSISLSLSGDDGDALRRLWDALLEGGTLTVPLEVAPWGDAFGMLVDRWGVAWLVNISAAS</sequence>